<protein>
    <submittedName>
        <fullName evidence="11">Uncharacterized protein</fullName>
    </submittedName>
</protein>
<dbReference type="InterPro" id="IPR017871">
    <property type="entry name" value="ABC_transporter-like_CS"/>
</dbReference>
<sequence length="613" mass="65736">MGDKEKPSFLRLVRYADAHDRCLMALGVLGSFGDGMMQPLSMLVLGDIVNSYGGAGGAGSARSAFSSGAVDKFALRLLYVAVAVGACSFLEGLCWTRTAERQASRMRRLYLEAVLSQEVAFFDAAPSSPSSPQAQAQATTFRVISTVSDDADAIQDFLGEKLPMVLANATLFFGALAVSFVFAWRLALAGLPFTLLLFVTPSVLLAGRMAAAAGEARAAYEEAGGIAQQAVSSIRTVASYTAERRTVERFRGAVARSAALGVRQGLIKGAVIGSMGVIYAVWSFLSWIGSLLVIHLHAQGGHVFVASICIVLAGMSIMMALPNLRYFIDATAAASRMQEMIEMLPPLEGAEKKGATMERIRGEIVFKDVHFSYPSRPDTLVLNGFNLTISEGATVGLVGGSGSGKSTVISLLQRFYSPDSGEISMDDHGIDTLNVEWLRSQIGLVSQEPVLFATSIRENILFGDETASLKQVVAAAKMANAHEFIVKLPHGYETHVGQFGTQLSGGQKQRIAIARALVRDPRILLLDEATSALDAESERTVQDALDRMLRGRTCVVVAHRLSTVEKSDTIAVVKDGRVAERGRHHELLAVGRAGTYYNLIKLQHGRSPCLSPM</sequence>
<evidence type="ECO:0000256" key="2">
    <source>
        <dbReference type="ARBA" id="ARBA00007577"/>
    </source>
</evidence>
<feature type="domain" description="ABC transmembrane type-1" evidence="10">
    <location>
        <begin position="25"/>
        <end position="329"/>
    </location>
</feature>
<evidence type="ECO:0000313" key="11">
    <source>
        <dbReference type="EMBL" id="EEC77498.1"/>
    </source>
</evidence>
<dbReference type="PROSITE" id="PS50929">
    <property type="entry name" value="ABC_TM1F"/>
    <property type="match status" value="1"/>
</dbReference>
<dbReference type="InterPro" id="IPR027417">
    <property type="entry name" value="P-loop_NTPase"/>
</dbReference>
<keyword evidence="12" id="KW-1185">Reference proteome</keyword>
<dbReference type="CDD" id="cd03249">
    <property type="entry name" value="ABC_MTABC3_MDL1_MDL2"/>
    <property type="match status" value="1"/>
</dbReference>
<dbReference type="OMA" id="CEDIEIC"/>
<dbReference type="Gramene" id="BGIOSGA016621-TA">
    <property type="protein sequence ID" value="BGIOSGA016621-PA"/>
    <property type="gene ID" value="BGIOSGA016621"/>
</dbReference>
<accession>B8AVI7</accession>
<feature type="transmembrane region" description="Helical" evidence="8">
    <location>
        <begin position="190"/>
        <end position="207"/>
    </location>
</feature>
<dbReference type="PANTHER" id="PTHR24222">
    <property type="entry name" value="ABC TRANSPORTER B FAMILY"/>
    <property type="match status" value="1"/>
</dbReference>
<gene>
    <name evidence="11" type="ORF">OsI_16349</name>
</gene>
<dbReference type="PANTHER" id="PTHR24222:SF48">
    <property type="entry name" value="ABC TRANSPORTER B FAMILY MEMBER 15"/>
    <property type="match status" value="1"/>
</dbReference>
<feature type="transmembrane region" description="Helical" evidence="8">
    <location>
        <begin position="304"/>
        <end position="328"/>
    </location>
</feature>
<evidence type="ECO:0000259" key="10">
    <source>
        <dbReference type="PROSITE" id="PS50929"/>
    </source>
</evidence>
<comment type="similarity">
    <text evidence="2">Belongs to the ABC transporter superfamily. ABCB family. Multidrug resistance exporter (TC 3.A.1.201) subfamily.</text>
</comment>
<keyword evidence="5" id="KW-0067">ATP-binding</keyword>
<dbReference type="Gene3D" id="3.40.50.300">
    <property type="entry name" value="P-loop containing nucleotide triphosphate hydrolases"/>
    <property type="match status" value="1"/>
</dbReference>
<dbReference type="InterPro" id="IPR003593">
    <property type="entry name" value="AAA+_ATPase"/>
</dbReference>
<dbReference type="SMART" id="SM00382">
    <property type="entry name" value="AAA"/>
    <property type="match status" value="1"/>
</dbReference>
<comment type="subcellular location">
    <subcellularLocation>
        <location evidence="1">Membrane</location>
        <topology evidence="1">Multi-pass membrane protein</topology>
    </subcellularLocation>
</comment>
<dbReference type="CDD" id="cd18577">
    <property type="entry name" value="ABC_6TM_Pgp_ABCB1_D1_like"/>
    <property type="match status" value="1"/>
</dbReference>
<evidence type="ECO:0000256" key="6">
    <source>
        <dbReference type="ARBA" id="ARBA00022989"/>
    </source>
</evidence>
<dbReference type="EMBL" id="CM000129">
    <property type="protein sequence ID" value="EEC77498.1"/>
    <property type="molecule type" value="Genomic_DNA"/>
</dbReference>
<evidence type="ECO:0000313" key="12">
    <source>
        <dbReference type="Proteomes" id="UP000007015"/>
    </source>
</evidence>
<dbReference type="Gene3D" id="1.20.1560.10">
    <property type="entry name" value="ABC transporter type 1, transmembrane domain"/>
    <property type="match status" value="1"/>
</dbReference>
<dbReference type="PROSITE" id="PS50893">
    <property type="entry name" value="ABC_TRANSPORTER_2"/>
    <property type="match status" value="1"/>
</dbReference>
<dbReference type="InterPro" id="IPR011527">
    <property type="entry name" value="ABC1_TM_dom"/>
</dbReference>
<dbReference type="GO" id="GO:0016887">
    <property type="term" value="F:ATP hydrolysis activity"/>
    <property type="evidence" value="ECO:0007669"/>
    <property type="project" value="InterPro"/>
</dbReference>
<dbReference type="HOGENOM" id="CLU_000604_84_3_1"/>
<evidence type="ECO:0000256" key="3">
    <source>
        <dbReference type="ARBA" id="ARBA00022692"/>
    </source>
</evidence>
<dbReference type="Pfam" id="PF00005">
    <property type="entry name" value="ABC_tran"/>
    <property type="match status" value="1"/>
</dbReference>
<evidence type="ECO:0000256" key="8">
    <source>
        <dbReference type="SAM" id="Phobius"/>
    </source>
</evidence>
<reference evidence="11 12" key="1">
    <citation type="journal article" date="2005" name="PLoS Biol.">
        <title>The genomes of Oryza sativa: a history of duplications.</title>
        <authorList>
            <person name="Yu J."/>
            <person name="Wang J."/>
            <person name="Lin W."/>
            <person name="Li S."/>
            <person name="Li H."/>
            <person name="Zhou J."/>
            <person name="Ni P."/>
            <person name="Dong W."/>
            <person name="Hu S."/>
            <person name="Zeng C."/>
            <person name="Zhang J."/>
            <person name="Zhang Y."/>
            <person name="Li R."/>
            <person name="Xu Z."/>
            <person name="Li S."/>
            <person name="Li X."/>
            <person name="Zheng H."/>
            <person name="Cong L."/>
            <person name="Lin L."/>
            <person name="Yin J."/>
            <person name="Geng J."/>
            <person name="Li G."/>
            <person name="Shi J."/>
            <person name="Liu J."/>
            <person name="Lv H."/>
            <person name="Li J."/>
            <person name="Wang J."/>
            <person name="Deng Y."/>
            <person name="Ran L."/>
            <person name="Shi X."/>
            <person name="Wang X."/>
            <person name="Wu Q."/>
            <person name="Li C."/>
            <person name="Ren X."/>
            <person name="Wang J."/>
            <person name="Wang X."/>
            <person name="Li D."/>
            <person name="Liu D."/>
            <person name="Zhang X."/>
            <person name="Ji Z."/>
            <person name="Zhao W."/>
            <person name="Sun Y."/>
            <person name="Zhang Z."/>
            <person name="Bao J."/>
            <person name="Han Y."/>
            <person name="Dong L."/>
            <person name="Ji J."/>
            <person name="Chen P."/>
            <person name="Wu S."/>
            <person name="Liu J."/>
            <person name="Xiao Y."/>
            <person name="Bu D."/>
            <person name="Tan J."/>
            <person name="Yang L."/>
            <person name="Ye C."/>
            <person name="Zhang J."/>
            <person name="Xu J."/>
            <person name="Zhou Y."/>
            <person name="Yu Y."/>
            <person name="Zhang B."/>
            <person name="Zhuang S."/>
            <person name="Wei H."/>
            <person name="Liu B."/>
            <person name="Lei M."/>
            <person name="Yu H."/>
            <person name="Li Y."/>
            <person name="Xu H."/>
            <person name="Wei S."/>
            <person name="He X."/>
            <person name="Fang L."/>
            <person name="Zhang Z."/>
            <person name="Zhang Y."/>
            <person name="Huang X."/>
            <person name="Su Z."/>
            <person name="Tong W."/>
            <person name="Li J."/>
            <person name="Tong Z."/>
            <person name="Li S."/>
            <person name="Ye J."/>
            <person name="Wang L."/>
            <person name="Fang L."/>
            <person name="Lei T."/>
            <person name="Chen C."/>
            <person name="Chen H."/>
            <person name="Xu Z."/>
            <person name="Li H."/>
            <person name="Huang H."/>
            <person name="Zhang F."/>
            <person name="Xu H."/>
            <person name="Li N."/>
            <person name="Zhao C."/>
            <person name="Li S."/>
            <person name="Dong L."/>
            <person name="Huang Y."/>
            <person name="Li L."/>
            <person name="Xi Y."/>
            <person name="Qi Q."/>
            <person name="Li W."/>
            <person name="Zhang B."/>
            <person name="Hu W."/>
            <person name="Zhang Y."/>
            <person name="Tian X."/>
            <person name="Jiao Y."/>
            <person name="Liang X."/>
            <person name="Jin J."/>
            <person name="Gao L."/>
            <person name="Zheng W."/>
            <person name="Hao B."/>
            <person name="Liu S."/>
            <person name="Wang W."/>
            <person name="Yuan L."/>
            <person name="Cao M."/>
            <person name="McDermott J."/>
            <person name="Samudrala R."/>
            <person name="Wang J."/>
            <person name="Wong G.K."/>
            <person name="Yang H."/>
        </authorList>
    </citation>
    <scope>NUCLEOTIDE SEQUENCE [LARGE SCALE GENOMIC DNA]</scope>
    <source>
        <strain evidence="12">cv. 93-11</strain>
    </source>
</reference>
<keyword evidence="6 8" id="KW-1133">Transmembrane helix</keyword>
<proteinExistence type="inferred from homology"/>
<dbReference type="AlphaFoldDB" id="B8AVI7"/>
<dbReference type="InterPro" id="IPR036640">
    <property type="entry name" value="ABC1_TM_sf"/>
</dbReference>
<dbReference type="SUPFAM" id="SSF90123">
    <property type="entry name" value="ABC transporter transmembrane region"/>
    <property type="match status" value="1"/>
</dbReference>
<keyword evidence="4" id="KW-0547">Nucleotide-binding</keyword>
<evidence type="ECO:0000256" key="7">
    <source>
        <dbReference type="ARBA" id="ARBA00023136"/>
    </source>
</evidence>
<evidence type="ECO:0000256" key="1">
    <source>
        <dbReference type="ARBA" id="ARBA00004141"/>
    </source>
</evidence>
<evidence type="ECO:0000256" key="5">
    <source>
        <dbReference type="ARBA" id="ARBA00022840"/>
    </source>
</evidence>
<dbReference type="Proteomes" id="UP000007015">
    <property type="component" value="Chromosome 4"/>
</dbReference>
<dbReference type="STRING" id="39946.B8AVI7"/>
<dbReference type="GO" id="GO:0005886">
    <property type="term" value="C:plasma membrane"/>
    <property type="evidence" value="ECO:0007669"/>
    <property type="project" value="TreeGrafter"/>
</dbReference>
<dbReference type="SUPFAM" id="SSF52540">
    <property type="entry name" value="P-loop containing nucleoside triphosphate hydrolases"/>
    <property type="match status" value="1"/>
</dbReference>
<feature type="transmembrane region" description="Helical" evidence="8">
    <location>
        <begin position="165"/>
        <end position="184"/>
    </location>
</feature>
<dbReference type="FunFam" id="3.40.50.300:FF:000251">
    <property type="entry name" value="ABC transporter B family member 19"/>
    <property type="match status" value="1"/>
</dbReference>
<dbReference type="Pfam" id="PF00664">
    <property type="entry name" value="ABC_membrane"/>
    <property type="match status" value="1"/>
</dbReference>
<evidence type="ECO:0000256" key="4">
    <source>
        <dbReference type="ARBA" id="ARBA00022741"/>
    </source>
</evidence>
<feature type="domain" description="ABC transporter" evidence="9">
    <location>
        <begin position="364"/>
        <end position="600"/>
    </location>
</feature>
<dbReference type="PROSITE" id="PS00211">
    <property type="entry name" value="ABC_TRANSPORTER_1"/>
    <property type="match status" value="1"/>
</dbReference>
<keyword evidence="7 8" id="KW-0472">Membrane</keyword>
<keyword evidence="3 8" id="KW-0812">Transmembrane</keyword>
<evidence type="ECO:0000259" key="9">
    <source>
        <dbReference type="PROSITE" id="PS50893"/>
    </source>
</evidence>
<organism evidence="11 12">
    <name type="scientific">Oryza sativa subsp. indica</name>
    <name type="common">Rice</name>
    <dbReference type="NCBI Taxonomy" id="39946"/>
    <lineage>
        <taxon>Eukaryota</taxon>
        <taxon>Viridiplantae</taxon>
        <taxon>Streptophyta</taxon>
        <taxon>Embryophyta</taxon>
        <taxon>Tracheophyta</taxon>
        <taxon>Spermatophyta</taxon>
        <taxon>Magnoliopsida</taxon>
        <taxon>Liliopsida</taxon>
        <taxon>Poales</taxon>
        <taxon>Poaceae</taxon>
        <taxon>BOP clade</taxon>
        <taxon>Oryzoideae</taxon>
        <taxon>Oryzeae</taxon>
        <taxon>Oryzinae</taxon>
        <taxon>Oryza</taxon>
        <taxon>Oryza sativa</taxon>
    </lineage>
</organism>
<dbReference type="GO" id="GO:0005524">
    <property type="term" value="F:ATP binding"/>
    <property type="evidence" value="ECO:0007669"/>
    <property type="project" value="UniProtKB-KW"/>
</dbReference>
<dbReference type="GO" id="GO:0140359">
    <property type="term" value="F:ABC-type transporter activity"/>
    <property type="evidence" value="ECO:0007669"/>
    <property type="project" value="InterPro"/>
</dbReference>
<name>B8AVI7_ORYSI</name>
<feature type="transmembrane region" description="Helical" evidence="8">
    <location>
        <begin position="77"/>
        <end position="98"/>
    </location>
</feature>
<dbReference type="InterPro" id="IPR003439">
    <property type="entry name" value="ABC_transporter-like_ATP-bd"/>
</dbReference>
<dbReference type="InterPro" id="IPR039421">
    <property type="entry name" value="Type_1_exporter"/>
</dbReference>